<evidence type="ECO:0000313" key="15">
    <source>
        <dbReference type="Proteomes" id="UP000605970"/>
    </source>
</evidence>
<name>A0A8S9ZSM1_9BILA</name>
<keyword evidence="10" id="KW-0325">Glycoprotein</keyword>
<accession>A0A8S9ZSM1</accession>
<evidence type="ECO:0000256" key="10">
    <source>
        <dbReference type="ARBA" id="ARBA00023180"/>
    </source>
</evidence>
<evidence type="ECO:0000256" key="4">
    <source>
        <dbReference type="ARBA" id="ARBA00022676"/>
    </source>
</evidence>
<comment type="caution">
    <text evidence="14">The sequence shown here is derived from an EMBL/GenBank/DDBJ whole genome shotgun (WGS) entry which is preliminary data.</text>
</comment>
<feature type="non-terminal residue" evidence="14">
    <location>
        <position position="1"/>
    </location>
</feature>
<dbReference type="CDD" id="cd03784">
    <property type="entry name" value="GT1_Gtf-like"/>
    <property type="match status" value="2"/>
</dbReference>
<dbReference type="InterPro" id="IPR050271">
    <property type="entry name" value="UDP-glycosyltransferase"/>
</dbReference>
<evidence type="ECO:0000313" key="14">
    <source>
        <dbReference type="EMBL" id="KAF7636498.1"/>
    </source>
</evidence>
<evidence type="ECO:0000256" key="8">
    <source>
        <dbReference type="ARBA" id="ARBA00022989"/>
    </source>
</evidence>
<dbReference type="FunFam" id="3.40.50.2000:FF:000118">
    <property type="entry name" value="UDP-glucuronosyltransferase"/>
    <property type="match status" value="1"/>
</dbReference>
<comment type="subcellular location">
    <subcellularLocation>
        <location evidence="1">Membrane</location>
        <topology evidence="1">Single-pass membrane protein</topology>
    </subcellularLocation>
</comment>
<keyword evidence="8" id="KW-1133">Transmembrane helix</keyword>
<dbReference type="Pfam" id="PF10148">
    <property type="entry name" value="SCHIP-1_C"/>
    <property type="match status" value="1"/>
</dbReference>
<dbReference type="PANTHER" id="PTHR48043:SF119">
    <property type="entry name" value="UDP-GLUCURONOSYLTRANSFERASE"/>
    <property type="match status" value="1"/>
</dbReference>
<comment type="similarity">
    <text evidence="2">Belongs to the UDP-glycosyltransferase family.</text>
</comment>
<evidence type="ECO:0000256" key="12">
    <source>
        <dbReference type="SAM" id="Coils"/>
    </source>
</evidence>
<evidence type="ECO:0000256" key="11">
    <source>
        <dbReference type="ARBA" id="ARBA00047475"/>
    </source>
</evidence>
<dbReference type="SUPFAM" id="SSF53756">
    <property type="entry name" value="UDP-Glycosyltransferase/glycogen phosphorylase"/>
    <property type="match status" value="2"/>
</dbReference>
<feature type="coiled-coil region" evidence="12">
    <location>
        <begin position="53"/>
        <end position="80"/>
    </location>
</feature>
<proteinExistence type="inferred from homology"/>
<evidence type="ECO:0000256" key="2">
    <source>
        <dbReference type="ARBA" id="ARBA00009995"/>
    </source>
</evidence>
<keyword evidence="5" id="KW-0808">Transferase</keyword>
<organism evidence="14 15">
    <name type="scientific">Meloidogyne graminicola</name>
    <dbReference type="NCBI Taxonomy" id="189291"/>
    <lineage>
        <taxon>Eukaryota</taxon>
        <taxon>Metazoa</taxon>
        <taxon>Ecdysozoa</taxon>
        <taxon>Nematoda</taxon>
        <taxon>Chromadorea</taxon>
        <taxon>Rhabditida</taxon>
        <taxon>Tylenchina</taxon>
        <taxon>Tylenchomorpha</taxon>
        <taxon>Tylenchoidea</taxon>
        <taxon>Meloidogynidae</taxon>
        <taxon>Meloidogyninae</taxon>
        <taxon>Meloidogyne</taxon>
    </lineage>
</organism>
<dbReference type="GO" id="GO:0016020">
    <property type="term" value="C:membrane"/>
    <property type="evidence" value="ECO:0007669"/>
    <property type="project" value="UniProtKB-SubCell"/>
</dbReference>
<evidence type="ECO:0000256" key="9">
    <source>
        <dbReference type="ARBA" id="ARBA00023136"/>
    </source>
</evidence>
<keyword evidence="9" id="KW-0472">Membrane</keyword>
<feature type="domain" description="Schwannomin interacting protein 1 C-terminal" evidence="13">
    <location>
        <begin position="18"/>
        <end position="98"/>
    </location>
</feature>
<dbReference type="Pfam" id="PF00201">
    <property type="entry name" value="UDPGT"/>
    <property type="match status" value="2"/>
</dbReference>
<evidence type="ECO:0000256" key="5">
    <source>
        <dbReference type="ARBA" id="ARBA00022679"/>
    </source>
</evidence>
<evidence type="ECO:0000259" key="13">
    <source>
        <dbReference type="Pfam" id="PF10148"/>
    </source>
</evidence>
<keyword evidence="7" id="KW-0732">Signal</keyword>
<reference evidence="14" key="1">
    <citation type="journal article" date="2020" name="Ecol. Evol.">
        <title>Genome structure and content of the rice root-knot nematode (Meloidogyne graminicola).</title>
        <authorList>
            <person name="Phan N.T."/>
            <person name="Danchin E.G.J."/>
            <person name="Klopp C."/>
            <person name="Perfus-Barbeoch L."/>
            <person name="Kozlowski D.K."/>
            <person name="Koutsovoulos G.D."/>
            <person name="Lopez-Roques C."/>
            <person name="Bouchez O."/>
            <person name="Zahm M."/>
            <person name="Besnard G."/>
            <person name="Bellafiore S."/>
        </authorList>
    </citation>
    <scope>NUCLEOTIDE SEQUENCE</scope>
    <source>
        <strain evidence="14">VN-18</strain>
    </source>
</reference>
<dbReference type="InterPro" id="IPR035595">
    <property type="entry name" value="UDP_glycos_trans_CS"/>
</dbReference>
<protein>
    <recommendedName>
        <fullName evidence="3">glucuronosyltransferase</fullName>
        <ecNumber evidence="3">2.4.1.17</ecNumber>
    </recommendedName>
</protein>
<keyword evidence="12" id="KW-0175">Coiled coil</keyword>
<gene>
    <name evidence="14" type="ORF">Mgra_00004088</name>
</gene>
<keyword evidence="6" id="KW-0812">Transmembrane</keyword>
<keyword evidence="4" id="KW-0328">Glycosyltransferase</keyword>
<dbReference type="EC" id="2.4.1.17" evidence="3"/>
<dbReference type="OrthoDB" id="5835829at2759"/>
<dbReference type="Proteomes" id="UP000605970">
    <property type="component" value="Unassembled WGS sequence"/>
</dbReference>
<dbReference type="InterPro" id="IPR002213">
    <property type="entry name" value="UDP_glucos_trans"/>
</dbReference>
<dbReference type="PROSITE" id="PS00375">
    <property type="entry name" value="UDPGT"/>
    <property type="match status" value="2"/>
</dbReference>
<dbReference type="AlphaFoldDB" id="A0A8S9ZSM1"/>
<dbReference type="GO" id="GO:0015020">
    <property type="term" value="F:glucuronosyltransferase activity"/>
    <property type="evidence" value="ECO:0007669"/>
    <property type="project" value="UniProtKB-EC"/>
</dbReference>
<dbReference type="Gene3D" id="3.40.50.2000">
    <property type="entry name" value="Glycogen Phosphorylase B"/>
    <property type="match status" value="2"/>
</dbReference>
<evidence type="ECO:0000256" key="7">
    <source>
        <dbReference type="ARBA" id="ARBA00022729"/>
    </source>
</evidence>
<evidence type="ECO:0000256" key="3">
    <source>
        <dbReference type="ARBA" id="ARBA00012544"/>
    </source>
</evidence>
<evidence type="ECO:0000256" key="1">
    <source>
        <dbReference type="ARBA" id="ARBA00004167"/>
    </source>
</evidence>
<sequence length="721" mass="82102">MKIQKISLPQQQQQQQYSSSSSSLNNLIKNNLNSKYYFSFNRLNRIQLNKISLLELRQIAENLTKNVEKANSELMSLLEIRDTLSMKKDALIIEVEDLKLIELINEDWDLIIIDDLFWSFGFALTTLQQRLWEKGSKINNEPKSIIYSTAGQTLLSSESIKSTVEQFYMPNIARFGVPNFTWKELYIRSSLQLSDSIDRLGWPLAKGPEMINIGAHCRESGKLPEEFKKFIEEEDSEGIIYAAFGTYPEWSLAPKRILSSLIGAFQKLSNKYKIIFTYNGPPIENIGKNIMLAKWAPQLEILAHPKTKVFITHGGLKSIREGLCSGIPIIVMPLFAEQAHNAQQILFMGIGPVINKYTLNINSVYSTIYSFTQIINQKWDLVLVTELFNSHGYSIANLLYERDGVPYIFLATSMIMSTFAWAKAAAHNWVIHPHPFSPTPGNGVNNGFNPSLFHHRLIHSLEGIGDFMSIPFTDYFISPIFAKFNNERNFNFAKFITKSSAATVDSIEYLGFPQPEISEVIRIGDHCEKSTKLPEEYLNFVENPKSKGTIYIAFGTAVAWARAPPQLIEAFFTAFSKLDDYRFIFAFKGSENFLKSRERPPQHIRIVEWAPQLNILAHPKTKVFLTHGGLKSVKESLCSKTPMLAMPVFAEQNHNTHMVLKFGIGIALNKFDTNAENLYLAIKELLDNPKYGERVEKLQSIFIDRPIYGLDGGEFLIKRII</sequence>
<dbReference type="EMBL" id="JABEBT010000029">
    <property type="protein sequence ID" value="KAF7636498.1"/>
    <property type="molecule type" value="Genomic_DNA"/>
</dbReference>
<keyword evidence="15" id="KW-1185">Reference proteome</keyword>
<dbReference type="PANTHER" id="PTHR48043">
    <property type="entry name" value="EG:EG0003.4 PROTEIN-RELATED"/>
    <property type="match status" value="1"/>
</dbReference>
<dbReference type="InterPro" id="IPR015649">
    <property type="entry name" value="SCHIP_1_C"/>
</dbReference>
<comment type="catalytic activity">
    <reaction evidence="11">
        <text>glucuronate acceptor + UDP-alpha-D-glucuronate = acceptor beta-D-glucuronoside + UDP + H(+)</text>
        <dbReference type="Rhea" id="RHEA:21032"/>
        <dbReference type="ChEBI" id="CHEBI:15378"/>
        <dbReference type="ChEBI" id="CHEBI:58052"/>
        <dbReference type="ChEBI" id="CHEBI:58223"/>
        <dbReference type="ChEBI" id="CHEBI:132367"/>
        <dbReference type="ChEBI" id="CHEBI:132368"/>
        <dbReference type="EC" id="2.4.1.17"/>
    </reaction>
</comment>
<evidence type="ECO:0000256" key="6">
    <source>
        <dbReference type="ARBA" id="ARBA00022692"/>
    </source>
</evidence>